<dbReference type="Proteomes" id="UP001597294">
    <property type="component" value="Unassembled WGS sequence"/>
</dbReference>
<sequence>MKGLDLITKTLQSAAMNEEEKSEHTAGESLKETEDRSQKSITSEKAVAERTTIRLSREAKALRDNLRKRKGQLRERK</sequence>
<gene>
    <name evidence="2" type="ORF">ACFSKO_19225</name>
</gene>
<dbReference type="RefSeq" id="WP_380254711.1">
    <property type="nucleotide sequence ID" value="NZ_JBHUII010000013.1"/>
</dbReference>
<feature type="compositionally biased region" description="Basic and acidic residues" evidence="1">
    <location>
        <begin position="18"/>
        <end position="38"/>
    </location>
</feature>
<protein>
    <submittedName>
        <fullName evidence="2">Uncharacterized protein</fullName>
    </submittedName>
</protein>
<reference evidence="3" key="1">
    <citation type="journal article" date="2019" name="Int. J. Syst. Evol. Microbiol.">
        <title>The Global Catalogue of Microorganisms (GCM) 10K type strain sequencing project: providing services to taxonomists for standard genome sequencing and annotation.</title>
        <authorList>
            <consortium name="The Broad Institute Genomics Platform"/>
            <consortium name="The Broad Institute Genome Sequencing Center for Infectious Disease"/>
            <person name="Wu L."/>
            <person name="Ma J."/>
        </authorList>
    </citation>
    <scope>NUCLEOTIDE SEQUENCE [LARGE SCALE GENOMIC DNA]</scope>
    <source>
        <strain evidence="3">CGMCC 4.7192</strain>
    </source>
</reference>
<feature type="region of interest" description="Disordered" evidence="1">
    <location>
        <begin position="1"/>
        <end position="52"/>
    </location>
</feature>
<proteinExistence type="predicted"/>
<accession>A0ABW5BNL0</accession>
<comment type="caution">
    <text evidence="2">The sequence shown here is derived from an EMBL/GenBank/DDBJ whole genome shotgun (WGS) entry which is preliminary data.</text>
</comment>
<name>A0ABW5BNL0_9PROT</name>
<evidence type="ECO:0000313" key="3">
    <source>
        <dbReference type="Proteomes" id="UP001597294"/>
    </source>
</evidence>
<evidence type="ECO:0000256" key="1">
    <source>
        <dbReference type="SAM" id="MobiDB-lite"/>
    </source>
</evidence>
<keyword evidence="3" id="KW-1185">Reference proteome</keyword>
<dbReference type="EMBL" id="JBHUII010000013">
    <property type="protein sequence ID" value="MFD2207752.1"/>
    <property type="molecule type" value="Genomic_DNA"/>
</dbReference>
<organism evidence="2 3">
    <name type="scientific">Kiloniella antarctica</name>
    <dbReference type="NCBI Taxonomy" id="1550907"/>
    <lineage>
        <taxon>Bacteria</taxon>
        <taxon>Pseudomonadati</taxon>
        <taxon>Pseudomonadota</taxon>
        <taxon>Alphaproteobacteria</taxon>
        <taxon>Rhodospirillales</taxon>
        <taxon>Kiloniellaceae</taxon>
        <taxon>Kiloniella</taxon>
    </lineage>
</organism>
<evidence type="ECO:0000313" key="2">
    <source>
        <dbReference type="EMBL" id="MFD2207752.1"/>
    </source>
</evidence>